<feature type="signal peptide" evidence="2">
    <location>
        <begin position="1"/>
        <end position="28"/>
    </location>
</feature>
<feature type="domain" description="Peptidase M16 N-terminal" evidence="3">
    <location>
        <begin position="516"/>
        <end position="625"/>
    </location>
</feature>
<dbReference type="InterPro" id="IPR011249">
    <property type="entry name" value="Metalloenz_LuxS/M16"/>
</dbReference>
<dbReference type="GO" id="GO:0046872">
    <property type="term" value="F:metal ion binding"/>
    <property type="evidence" value="ECO:0007669"/>
    <property type="project" value="InterPro"/>
</dbReference>
<dbReference type="Pfam" id="PF05193">
    <property type="entry name" value="Peptidase_M16_C"/>
    <property type="match status" value="2"/>
</dbReference>
<gene>
    <name evidence="5" type="ORF">Lysil_0294</name>
</gene>
<dbReference type="InterPro" id="IPR007863">
    <property type="entry name" value="Peptidase_M16_C"/>
</dbReference>
<proteinExistence type="inferred from homology"/>
<dbReference type="SUPFAM" id="SSF63411">
    <property type="entry name" value="LuxS/MPP-like metallohydrolase"/>
    <property type="match status" value="4"/>
</dbReference>
<dbReference type="RefSeq" id="WP_103073815.1">
    <property type="nucleotide sequence ID" value="NZ_NPZB01000001.1"/>
</dbReference>
<sequence length="948" mass="101729">MRLKNRHAVLALAIAAITCSVAPTTAFAAKNNAPAVDIPYQQFTLPNGLRVIVHEDHKAPIVAVNIWYHVGSLNEPAGRTGFAHLFEHLMFNGSENHPGDYFPPFEQAGATGQNGTTNTDRTNYFENVPTTALDMALWMESDRMGHLLGAIDQGVLDEQRGVVQNEKRQGENQPYGQVWNVMTKTMYPKGHPYHHTVIGSMSDLDAASLDDVKTWFRTWYGPNNAVLVLAGDIDLATAKQKVARYFGDIPASPTMAVVKPDPAPLKESGRTVLQDKVPQVRMMRVWNVAQTGTRDSDMLDLFAQVLGGSASSRLDRRLVYQDKLVDSVSVSNDASQLSGNFIVTAMVKQGVDPKKVEAVIDEELQKLLREGPNADEMSRARTTFTAGFIRGIERIGGFGGKADALASCTIYTGNPGCFRTSIANVQGASAADVAKAANAWLKKPSHVFVIEPGARKALAEDPTVKPAPFVVPKVDPKYKTIASDVDRKTGVPKVDSFPTLTFPTMQRGTLDNGTTVILAERHEIPVVQMNYLFNGGYSSDSGGKLGAASFAMGMLREGAGTRDALTFKSAAEALGAQLGSSAGLDGSSATLSALTSNLDASVDLFADMLRKPTFNPSDIDRVKATRIAGIRQEKAQPTTSALRVLPPLLYGEGHPYAMPLTGSGTEASVATISRDDLDAYRRAWVRPEGATLVVVGDTTMAKLLPVLNRHLGDWKGDGVAPKAVNLPTVALPSKPRVFLIDQPGAVQANIIAAELVPSTRDAGAVKLSMANDILGGVFSSRLNMNLREAKHWSYGARSMTVDAQGQRPWLAMAPVQIDKTAESIAEARREISEYATGKHPASQDEVTKVVNNELRGQPGAYETAGAVLGTMTGIVRYGRPDNWIQVRNAQIANLTPAQVAEAIKTIDPNALTWVVVGDLSKIEAPVRALNLGEVTVIDAGGKAAVGKK</sequence>
<dbReference type="Proteomes" id="UP000236220">
    <property type="component" value="Unassembled WGS sequence"/>
</dbReference>
<keyword evidence="2" id="KW-0732">Signal</keyword>
<feature type="domain" description="Peptidase M16 C-terminal" evidence="4">
    <location>
        <begin position="208"/>
        <end position="383"/>
    </location>
</feature>
<name>A0A2K1Q0U5_9GAMM</name>
<dbReference type="OrthoDB" id="9811314at2"/>
<dbReference type="AlphaFoldDB" id="A0A2K1Q0U5"/>
<reference evidence="5 6" key="1">
    <citation type="submission" date="2017-08" db="EMBL/GenBank/DDBJ databases">
        <title>Lysobacter sylvestris genome.</title>
        <authorList>
            <person name="Zhang D.-C."/>
            <person name="Albuquerque L."/>
            <person name="Franca L."/>
            <person name="Froufe H.J.C."/>
            <person name="Barroso C."/>
            <person name="Egas C."/>
            <person name="Da Costa M."/>
            <person name="Margesin R."/>
        </authorList>
    </citation>
    <scope>NUCLEOTIDE SEQUENCE [LARGE SCALE GENOMIC DNA]</scope>
    <source>
        <strain evidence="5 6">AM20-91</strain>
    </source>
</reference>
<accession>A0A2K1Q0U5</accession>
<comment type="caution">
    <text evidence="5">The sequence shown here is derived from an EMBL/GenBank/DDBJ whole genome shotgun (WGS) entry which is preliminary data.</text>
</comment>
<evidence type="ECO:0000256" key="2">
    <source>
        <dbReference type="SAM" id="SignalP"/>
    </source>
</evidence>
<protein>
    <submittedName>
        <fullName evidence="5">Peptidase M16 inactive domain</fullName>
    </submittedName>
</protein>
<dbReference type="PANTHER" id="PTHR11851">
    <property type="entry name" value="METALLOPROTEASE"/>
    <property type="match status" value="1"/>
</dbReference>
<organism evidence="5 6">
    <name type="scientific">Solilutibacter silvestris</name>
    <dbReference type="NCBI Taxonomy" id="1645665"/>
    <lineage>
        <taxon>Bacteria</taxon>
        <taxon>Pseudomonadati</taxon>
        <taxon>Pseudomonadota</taxon>
        <taxon>Gammaproteobacteria</taxon>
        <taxon>Lysobacterales</taxon>
        <taxon>Lysobacteraceae</taxon>
        <taxon>Solilutibacter</taxon>
    </lineage>
</organism>
<evidence type="ECO:0000313" key="5">
    <source>
        <dbReference type="EMBL" id="PNS08665.1"/>
    </source>
</evidence>
<evidence type="ECO:0000313" key="6">
    <source>
        <dbReference type="Proteomes" id="UP000236220"/>
    </source>
</evidence>
<dbReference type="Gene3D" id="3.30.830.10">
    <property type="entry name" value="Metalloenzyme, LuxS/M16 peptidase-like"/>
    <property type="match status" value="4"/>
</dbReference>
<dbReference type="EMBL" id="NPZB01000001">
    <property type="protein sequence ID" value="PNS08665.1"/>
    <property type="molecule type" value="Genomic_DNA"/>
</dbReference>
<dbReference type="PANTHER" id="PTHR11851:SF49">
    <property type="entry name" value="MITOCHONDRIAL-PROCESSING PEPTIDASE SUBUNIT ALPHA"/>
    <property type="match status" value="1"/>
</dbReference>
<feature type="domain" description="Peptidase M16 C-terminal" evidence="4">
    <location>
        <begin position="671"/>
        <end position="851"/>
    </location>
</feature>
<feature type="chain" id="PRO_5014426085" evidence="2">
    <location>
        <begin position="29"/>
        <end position="948"/>
    </location>
</feature>
<feature type="domain" description="Peptidase M16 N-terminal" evidence="3">
    <location>
        <begin position="50"/>
        <end position="187"/>
    </location>
</feature>
<dbReference type="InterPro" id="IPR050361">
    <property type="entry name" value="MPP/UQCRC_Complex"/>
</dbReference>
<evidence type="ECO:0000256" key="1">
    <source>
        <dbReference type="ARBA" id="ARBA00007261"/>
    </source>
</evidence>
<evidence type="ECO:0000259" key="3">
    <source>
        <dbReference type="Pfam" id="PF00675"/>
    </source>
</evidence>
<evidence type="ECO:0000259" key="4">
    <source>
        <dbReference type="Pfam" id="PF05193"/>
    </source>
</evidence>
<keyword evidence="6" id="KW-1185">Reference proteome</keyword>
<dbReference type="Pfam" id="PF00675">
    <property type="entry name" value="Peptidase_M16"/>
    <property type="match status" value="2"/>
</dbReference>
<comment type="similarity">
    <text evidence="1">Belongs to the peptidase M16 family.</text>
</comment>
<dbReference type="InterPro" id="IPR011765">
    <property type="entry name" value="Pept_M16_N"/>
</dbReference>